<dbReference type="FunFam" id="3.10.20.90:FF:000047">
    <property type="entry name" value="Auxin response factor"/>
    <property type="match status" value="1"/>
</dbReference>
<evidence type="ECO:0000256" key="4">
    <source>
        <dbReference type="ARBA" id="ARBA00023125"/>
    </source>
</evidence>
<feature type="region of interest" description="Disordered" evidence="9">
    <location>
        <begin position="409"/>
        <end position="430"/>
    </location>
</feature>
<feature type="domain" description="PB1" evidence="10">
    <location>
        <begin position="702"/>
        <end position="795"/>
    </location>
</feature>
<dbReference type="GO" id="GO:0009734">
    <property type="term" value="P:auxin-activated signaling pathway"/>
    <property type="evidence" value="ECO:0007669"/>
    <property type="project" value="UniProtKB-KW"/>
</dbReference>
<dbReference type="Pfam" id="PF06507">
    <property type="entry name" value="ARF_AD"/>
    <property type="match status" value="1"/>
</dbReference>
<evidence type="ECO:0000313" key="12">
    <source>
        <dbReference type="Proteomes" id="UP000288805"/>
    </source>
</evidence>
<dbReference type="CDD" id="cd10017">
    <property type="entry name" value="B3_DNA"/>
    <property type="match status" value="1"/>
</dbReference>
<dbReference type="Gene3D" id="3.10.20.90">
    <property type="entry name" value="Phosphatidylinositol 3-kinase Catalytic Subunit, Chain A, domain 1"/>
    <property type="match status" value="1"/>
</dbReference>
<evidence type="ECO:0000256" key="6">
    <source>
        <dbReference type="ARBA" id="ARBA00023242"/>
    </source>
</evidence>
<feature type="compositionally biased region" description="Basic and acidic residues" evidence="9">
    <location>
        <begin position="7"/>
        <end position="17"/>
    </location>
</feature>
<dbReference type="GO" id="GO:0003677">
    <property type="term" value="F:DNA binding"/>
    <property type="evidence" value="ECO:0007669"/>
    <property type="project" value="UniProtKB-KW"/>
</dbReference>
<dbReference type="InterPro" id="IPR053793">
    <property type="entry name" value="PB1-like"/>
</dbReference>
<dbReference type="InterPro" id="IPR003340">
    <property type="entry name" value="B3_DNA-bd"/>
</dbReference>
<keyword evidence="6 8" id="KW-0539">Nucleus</keyword>
<comment type="similarity">
    <text evidence="2 8">Belongs to the ARF family.</text>
</comment>
<evidence type="ECO:0000256" key="3">
    <source>
        <dbReference type="ARBA" id="ARBA00023015"/>
    </source>
</evidence>
<evidence type="ECO:0000256" key="5">
    <source>
        <dbReference type="ARBA" id="ARBA00023163"/>
    </source>
</evidence>
<evidence type="ECO:0000256" key="1">
    <source>
        <dbReference type="ARBA" id="ARBA00004123"/>
    </source>
</evidence>
<dbReference type="InterPro" id="IPR033389">
    <property type="entry name" value="AUX/IAA_dom"/>
</dbReference>
<comment type="caution">
    <text evidence="11">The sequence shown here is derived from an EMBL/GenBank/DDBJ whole genome shotgun (WGS) entry which is preliminary data.</text>
</comment>
<keyword evidence="4 8" id="KW-0238">DNA-binding</keyword>
<sequence>MAVLSVAEERESDSEKNEGDDDDKEIILQQLDCSGSVRGRDVCEKWILRRVGSGSGGSGFAAGCSLQGALACLCWASCDGASRRERVFYFPQGHLEQVEASTNQVADQQMPAYDLRAKILAAESDTDEVFAQVTLLPEPKQDENSAEKEDVLTPTPRPRVHSFCKTLTASDTSTHGGFSVLRRHADECLPPLDMSKQPPTQELVAKDLHGNEWRFRHIFRGVRRAMRQLSNGPSSVISSHSMHLGVLATAWHAVSTGTIFTVYYKPSFTYIRAIDAIQLSITWGKWHTRNLMLCSATKSNLAILVHDKIFLKRTSPAEFIIPFDQYMEAVKNHYSIGMRFKMKFEGEEAPEQRFTGTVIGTEDADPMRWPGSKWRCLKVRWDETSSVPRPECVSPWNIEVALTPPSLNPLPVSRSKRPRANMMSSSTESSVLTREGLSKVTIDHSPGSGFSRALQGQEISTLRGIFMENNNDLVTTQKSIVQPRSQVVDQMDSASTKRSFMSEDWVPQLRQGVQCANLISDYEGKFKLLAGPQSMMHSSTVLNMESNVKLSEGAKGKPYPTPANVRYSGFSGYGGLHDLGAEQCPGNWLLPLLPHSYSETTPHLMGLKPQPLYVQEEVVKSKGDGNCKLFGISLISKPAANPMHRPQGEIQLTMENPARHPEQSKSSKYMEIGGFEHEKPFQALEQQLSRDDQSKLHSGSTRSCIKVHKQGIAVGRSVDLTKFNGYTELISELDQIFEFNGELISLNKDWLIVFTDDEGDMMLVGDDPWPEFCSMVRKIFVYTREEIQRMDPRPLNPKVRENPTVLEKKGGAKEAKELETSLSSESLGQGKSA</sequence>
<dbReference type="Gene3D" id="2.30.30.1040">
    <property type="match status" value="1"/>
</dbReference>
<evidence type="ECO:0000256" key="9">
    <source>
        <dbReference type="SAM" id="MobiDB-lite"/>
    </source>
</evidence>
<keyword evidence="3 8" id="KW-0805">Transcription regulation</keyword>
<feature type="compositionally biased region" description="Basic and acidic residues" evidence="9">
    <location>
        <begin position="792"/>
        <end position="819"/>
    </location>
</feature>
<dbReference type="SUPFAM" id="SSF101936">
    <property type="entry name" value="DNA-binding pseudobarrel domain"/>
    <property type="match status" value="1"/>
</dbReference>
<protein>
    <recommendedName>
        <fullName evidence="8">Auxin response factor</fullName>
    </recommendedName>
</protein>
<dbReference type="SUPFAM" id="SSF54277">
    <property type="entry name" value="CAD &amp; PB1 domains"/>
    <property type="match status" value="1"/>
</dbReference>
<evidence type="ECO:0000256" key="8">
    <source>
        <dbReference type="RuleBase" id="RU004561"/>
    </source>
</evidence>
<evidence type="ECO:0000256" key="7">
    <source>
        <dbReference type="ARBA" id="ARBA00023294"/>
    </source>
</evidence>
<dbReference type="PANTHER" id="PTHR31384:SF137">
    <property type="entry name" value="AUXIN RESPONSE FACTOR"/>
    <property type="match status" value="1"/>
</dbReference>
<dbReference type="InterPro" id="IPR010525">
    <property type="entry name" value="ARF_dom"/>
</dbReference>
<comment type="subcellular location">
    <subcellularLocation>
        <location evidence="1 8">Nucleus</location>
    </subcellularLocation>
</comment>
<evidence type="ECO:0000256" key="2">
    <source>
        <dbReference type="ARBA" id="ARBA00007853"/>
    </source>
</evidence>
<dbReference type="Pfam" id="PF02309">
    <property type="entry name" value="AUX_IAA"/>
    <property type="match status" value="1"/>
</dbReference>
<dbReference type="PANTHER" id="PTHR31384">
    <property type="entry name" value="AUXIN RESPONSE FACTOR 4-RELATED"/>
    <property type="match status" value="1"/>
</dbReference>
<dbReference type="Proteomes" id="UP000288805">
    <property type="component" value="Unassembled WGS sequence"/>
</dbReference>
<dbReference type="Pfam" id="PF02362">
    <property type="entry name" value="B3"/>
    <property type="match status" value="1"/>
</dbReference>
<organism evidence="11 12">
    <name type="scientific">Vitis vinifera</name>
    <name type="common">Grape</name>
    <dbReference type="NCBI Taxonomy" id="29760"/>
    <lineage>
        <taxon>Eukaryota</taxon>
        <taxon>Viridiplantae</taxon>
        <taxon>Streptophyta</taxon>
        <taxon>Embryophyta</taxon>
        <taxon>Tracheophyta</taxon>
        <taxon>Spermatophyta</taxon>
        <taxon>Magnoliopsida</taxon>
        <taxon>eudicotyledons</taxon>
        <taxon>Gunneridae</taxon>
        <taxon>Pentapetalae</taxon>
        <taxon>rosids</taxon>
        <taxon>Vitales</taxon>
        <taxon>Vitaceae</taxon>
        <taxon>Viteae</taxon>
        <taxon>Vitis</taxon>
    </lineage>
</organism>
<keyword evidence="5 8" id="KW-0804">Transcription</keyword>
<gene>
    <name evidence="11" type="primary">ARF2B_1</name>
    <name evidence="11" type="ORF">CK203_083930</name>
</gene>
<dbReference type="EMBL" id="QGNW01001858">
    <property type="protein sequence ID" value="RVW29195.1"/>
    <property type="molecule type" value="Genomic_DNA"/>
</dbReference>
<feature type="region of interest" description="Disordered" evidence="9">
    <location>
        <begin position="792"/>
        <end position="833"/>
    </location>
</feature>
<dbReference type="FunFam" id="2.30.30.1040:FF:000001">
    <property type="entry name" value="Auxin response factor"/>
    <property type="match status" value="1"/>
</dbReference>
<name>A0A438D170_VITVI</name>
<dbReference type="GO" id="GO:0005634">
    <property type="term" value="C:nucleus"/>
    <property type="evidence" value="ECO:0007669"/>
    <property type="project" value="UniProtKB-SubCell"/>
</dbReference>
<proteinExistence type="inferred from homology"/>
<dbReference type="Gene3D" id="2.40.330.10">
    <property type="entry name" value="DNA-binding pseudobarrel domain"/>
    <property type="match status" value="1"/>
</dbReference>
<feature type="region of interest" description="Disordered" evidence="9">
    <location>
        <begin position="1"/>
        <end position="23"/>
    </location>
</feature>
<accession>A0A438D170</accession>
<comment type="subunit">
    <text evidence="8">Homodimers and heterodimers.</text>
</comment>
<keyword evidence="7 8" id="KW-0927">Auxin signaling pathway</keyword>
<dbReference type="AlphaFoldDB" id="A0A438D170"/>
<dbReference type="InterPro" id="IPR044835">
    <property type="entry name" value="ARF_plant"/>
</dbReference>
<comment type="function">
    <text evidence="8">Auxin response factors (ARFs) are transcriptional factors that bind specifically to the DNA sequence 5'-TGTCTC-3' found in the auxin-responsive promoter elements (AuxREs).</text>
</comment>
<evidence type="ECO:0000313" key="11">
    <source>
        <dbReference type="EMBL" id="RVW29195.1"/>
    </source>
</evidence>
<dbReference type="PROSITE" id="PS51745">
    <property type="entry name" value="PB1"/>
    <property type="match status" value="1"/>
</dbReference>
<reference evidence="11 12" key="1">
    <citation type="journal article" date="2018" name="PLoS Genet.">
        <title>Population sequencing reveals clonal diversity and ancestral inbreeding in the grapevine cultivar Chardonnay.</title>
        <authorList>
            <person name="Roach M.J."/>
            <person name="Johnson D.L."/>
            <person name="Bohlmann J."/>
            <person name="van Vuuren H.J."/>
            <person name="Jones S.J."/>
            <person name="Pretorius I.S."/>
            <person name="Schmidt S.A."/>
            <person name="Borneman A.R."/>
        </authorList>
    </citation>
    <scope>NUCLEOTIDE SEQUENCE [LARGE SCALE GENOMIC DNA]</scope>
    <source>
        <strain evidence="12">cv. Chardonnay</strain>
        <tissue evidence="11">Leaf</tissue>
    </source>
</reference>
<dbReference type="SMART" id="SM01019">
    <property type="entry name" value="B3"/>
    <property type="match status" value="1"/>
</dbReference>
<dbReference type="GO" id="GO:0006355">
    <property type="term" value="P:regulation of DNA-templated transcription"/>
    <property type="evidence" value="ECO:0007669"/>
    <property type="project" value="InterPro"/>
</dbReference>
<evidence type="ECO:0000259" key="10">
    <source>
        <dbReference type="PROSITE" id="PS51745"/>
    </source>
</evidence>
<dbReference type="InterPro" id="IPR015300">
    <property type="entry name" value="DNA-bd_pseudobarrel_sf"/>
</dbReference>